<evidence type="ECO:0000313" key="4">
    <source>
        <dbReference type="EMBL" id="KAF4964352.1"/>
    </source>
</evidence>
<dbReference type="PROSITE" id="PS50088">
    <property type="entry name" value="ANK_REPEAT"/>
    <property type="match status" value="1"/>
</dbReference>
<name>A0A8H4X719_9HYPO</name>
<dbReference type="InterPro" id="IPR002110">
    <property type="entry name" value="Ankyrin_rpt"/>
</dbReference>
<evidence type="ECO:0000256" key="1">
    <source>
        <dbReference type="ARBA" id="ARBA00022737"/>
    </source>
</evidence>
<dbReference type="Proteomes" id="UP000622797">
    <property type="component" value="Unassembled WGS sequence"/>
</dbReference>
<feature type="repeat" description="ANK" evidence="3">
    <location>
        <begin position="82"/>
        <end position="114"/>
    </location>
</feature>
<reference evidence="4" key="1">
    <citation type="journal article" date="2020" name="BMC Genomics">
        <title>Correction to: Identification and distribution of gene clusters required for synthesis of sphingolipid metabolism inhibitors in diverse species of the filamentous fungus Fusarium.</title>
        <authorList>
            <person name="Kim H.S."/>
            <person name="Lohmar J.M."/>
            <person name="Busman M."/>
            <person name="Brown D.W."/>
            <person name="Naumann T.A."/>
            <person name="Divon H.H."/>
            <person name="Lysoe E."/>
            <person name="Uhlig S."/>
            <person name="Proctor R.H."/>
        </authorList>
    </citation>
    <scope>NUCLEOTIDE SEQUENCE</scope>
    <source>
        <strain evidence="4">NRRL 20472</strain>
    </source>
</reference>
<organism evidence="4 5">
    <name type="scientific">Fusarium sarcochroum</name>
    <dbReference type="NCBI Taxonomy" id="1208366"/>
    <lineage>
        <taxon>Eukaryota</taxon>
        <taxon>Fungi</taxon>
        <taxon>Dikarya</taxon>
        <taxon>Ascomycota</taxon>
        <taxon>Pezizomycotina</taxon>
        <taxon>Sordariomycetes</taxon>
        <taxon>Hypocreomycetidae</taxon>
        <taxon>Hypocreales</taxon>
        <taxon>Nectriaceae</taxon>
        <taxon>Fusarium</taxon>
        <taxon>Fusarium lateritium species complex</taxon>
    </lineage>
</organism>
<keyword evidence="2 3" id="KW-0040">ANK repeat</keyword>
<gene>
    <name evidence="4" type="ORF">FSARC_7719</name>
</gene>
<keyword evidence="5" id="KW-1185">Reference proteome</keyword>
<dbReference type="AlphaFoldDB" id="A0A8H4X719"/>
<dbReference type="PROSITE" id="PS50297">
    <property type="entry name" value="ANK_REP_REGION"/>
    <property type="match status" value="1"/>
</dbReference>
<dbReference type="InterPro" id="IPR036770">
    <property type="entry name" value="Ankyrin_rpt-contain_sf"/>
</dbReference>
<dbReference type="OrthoDB" id="5104270at2759"/>
<dbReference type="SUPFAM" id="SSF48403">
    <property type="entry name" value="Ankyrin repeat"/>
    <property type="match status" value="1"/>
</dbReference>
<dbReference type="EMBL" id="JABEXW010000416">
    <property type="protein sequence ID" value="KAF4964352.1"/>
    <property type="molecule type" value="Genomic_DNA"/>
</dbReference>
<comment type="caution">
    <text evidence="4">The sequence shown here is derived from an EMBL/GenBank/DDBJ whole genome shotgun (WGS) entry which is preliminary data.</text>
</comment>
<protein>
    <recommendedName>
        <fullName evidence="6">Ankyrin repeat protein</fullName>
    </recommendedName>
</protein>
<keyword evidence="1" id="KW-0677">Repeat</keyword>
<dbReference type="Gene3D" id="1.25.40.20">
    <property type="entry name" value="Ankyrin repeat-containing domain"/>
    <property type="match status" value="1"/>
</dbReference>
<evidence type="ECO:0000256" key="2">
    <source>
        <dbReference type="ARBA" id="ARBA00023043"/>
    </source>
</evidence>
<evidence type="ECO:0000313" key="5">
    <source>
        <dbReference type="Proteomes" id="UP000622797"/>
    </source>
</evidence>
<reference evidence="4" key="2">
    <citation type="submission" date="2020-05" db="EMBL/GenBank/DDBJ databases">
        <authorList>
            <person name="Kim H.-S."/>
            <person name="Proctor R.H."/>
            <person name="Brown D.W."/>
        </authorList>
    </citation>
    <scope>NUCLEOTIDE SEQUENCE</scope>
    <source>
        <strain evidence="4">NRRL 20472</strain>
    </source>
</reference>
<proteinExistence type="predicted"/>
<dbReference type="SMART" id="SM00248">
    <property type="entry name" value="ANK"/>
    <property type="match status" value="2"/>
</dbReference>
<evidence type="ECO:0000256" key="3">
    <source>
        <dbReference type="PROSITE-ProRule" id="PRU00023"/>
    </source>
</evidence>
<evidence type="ECO:0008006" key="6">
    <source>
        <dbReference type="Google" id="ProtNLM"/>
    </source>
</evidence>
<dbReference type="PANTHER" id="PTHR24126">
    <property type="entry name" value="ANKYRIN REPEAT, PH AND SEC7 DOMAIN CONTAINING PROTEIN SECG-RELATED"/>
    <property type="match status" value="1"/>
</dbReference>
<sequence length="218" mass="24202">MASIKALPVETICRIADMCTEDPNKARVALAQTSHHFHDIVNPHIREKSIFWAAREGRLDAIKEAHEHGADLNASGTTTFGQRATPLHYAIEHGHRAIVEYLVEVGVDPHVPSKGLCKCYKESVEPYALHTALDHSEIEGVAKLLVQKLGAYWTKSDTLALEELYPEEDHQKEVVDLLVNFPGPGPTADALRFAMICQKTDLATRILRRPDLDATVPD</sequence>
<dbReference type="Pfam" id="PF13637">
    <property type="entry name" value="Ank_4"/>
    <property type="match status" value="1"/>
</dbReference>
<accession>A0A8H4X719</accession>